<dbReference type="Pfam" id="PF04015">
    <property type="entry name" value="DUF362"/>
    <property type="match status" value="1"/>
</dbReference>
<dbReference type="Proteomes" id="UP000093080">
    <property type="component" value="Unassembled WGS sequence"/>
</dbReference>
<reference evidence="2 3" key="1">
    <citation type="submission" date="2016-06" db="EMBL/GenBank/DDBJ databases">
        <title>Respiratory ammonification of nitrate coupled to the oxidation of elemental sulfur in deep-sea autotrophic thermophilic bacteria.</title>
        <authorList>
            <person name="Slobodkina G.B."/>
            <person name="Mardanov A.V."/>
            <person name="Ravin N.V."/>
            <person name="Frolova A.A."/>
            <person name="Viryasiv M.B."/>
            <person name="Chernyh N.A."/>
            <person name="Bonch-Osmolovskaya E.A."/>
            <person name="Slobodkin A.I."/>
        </authorList>
    </citation>
    <scope>NUCLEOTIDE SEQUENCE [LARGE SCALE GENOMIC DNA]</scope>
    <source>
        <strain evidence="2 3">S69</strain>
    </source>
</reference>
<protein>
    <submittedName>
        <fullName evidence="2">Iron-sulfur cluster-binding protein</fullName>
    </submittedName>
</protein>
<keyword evidence="3" id="KW-1185">Reference proteome</keyword>
<feature type="domain" description="DUF362" evidence="1">
    <location>
        <begin position="36"/>
        <end position="239"/>
    </location>
</feature>
<comment type="caution">
    <text evidence="2">The sequence shown here is derived from an EMBL/GenBank/DDBJ whole genome shotgun (WGS) entry which is preliminary data.</text>
</comment>
<dbReference type="AlphaFoldDB" id="A0A1B9F8R0"/>
<gene>
    <name evidence="2" type="ORF">DBT_0623</name>
</gene>
<accession>A0A1B9F8R0</accession>
<dbReference type="STRING" id="1156395.DBT_0623"/>
<organism evidence="2 3">
    <name type="scientific">Dissulfuribacter thermophilus</name>
    <dbReference type="NCBI Taxonomy" id="1156395"/>
    <lineage>
        <taxon>Bacteria</taxon>
        <taxon>Pseudomonadati</taxon>
        <taxon>Thermodesulfobacteriota</taxon>
        <taxon>Dissulfuribacteria</taxon>
        <taxon>Dissulfuribacterales</taxon>
        <taxon>Dissulfuribacteraceae</taxon>
        <taxon>Dissulfuribacter</taxon>
    </lineage>
</organism>
<sequence length="254" mass="28568">MEKVCINKGIFLKEAIKNCINYLESVSKARKKDIFLIKPNLVTDAPPPITTPTDIVEEIVKQLKLSFPKAHIIIGEGSASVFKDTWQVFSNLGYTDLASRLGVELVDLNTESLIHLKDPNKRIFKEIWLPKVLFEAYVLSVPVLKAHTLAEVTLTMKNMIGVLPPKFYQEQGHWKKSYCHREIHTAILELNQYRSPDFTILDARRGLAKSHLSGPELNPPPDIIAASPDPASIDAFGARLLGKDWRKIGHINPD</sequence>
<dbReference type="InterPro" id="IPR007160">
    <property type="entry name" value="DUF362"/>
</dbReference>
<proteinExistence type="predicted"/>
<dbReference type="OrthoDB" id="9785671at2"/>
<evidence type="ECO:0000259" key="1">
    <source>
        <dbReference type="Pfam" id="PF04015"/>
    </source>
</evidence>
<name>A0A1B9F8R0_9BACT</name>
<evidence type="ECO:0000313" key="3">
    <source>
        <dbReference type="Proteomes" id="UP000093080"/>
    </source>
</evidence>
<evidence type="ECO:0000313" key="2">
    <source>
        <dbReference type="EMBL" id="OCC16161.1"/>
    </source>
</evidence>
<dbReference type="EMBL" id="MAGO01000002">
    <property type="protein sequence ID" value="OCC16161.1"/>
    <property type="molecule type" value="Genomic_DNA"/>
</dbReference>